<comment type="caution">
    <text evidence="1">The sequence shown here is derived from an EMBL/GenBank/DDBJ whole genome shotgun (WGS) entry which is preliminary data.</text>
</comment>
<accession>X1H014</accession>
<proteinExistence type="predicted"/>
<dbReference type="AlphaFoldDB" id="X1H014"/>
<sequence length="98" mass="11461">KKQEHFSQLDLGLYWYKNPLVFGVWYRGIPVLQKQIGDAIILLVGYKTQDFHIGYSYDFTISNLITVTGGAHEISMVFEFRTNPRRKRKIHAIPCPEF</sequence>
<reference evidence="1" key="1">
    <citation type="journal article" date="2014" name="Front. Microbiol.">
        <title>High frequency of phylogenetically diverse reductive dehalogenase-homologous genes in deep subseafloor sedimentary metagenomes.</title>
        <authorList>
            <person name="Kawai M."/>
            <person name="Futagami T."/>
            <person name="Toyoda A."/>
            <person name="Takaki Y."/>
            <person name="Nishi S."/>
            <person name="Hori S."/>
            <person name="Arai W."/>
            <person name="Tsubouchi T."/>
            <person name="Morono Y."/>
            <person name="Uchiyama I."/>
            <person name="Ito T."/>
            <person name="Fujiyama A."/>
            <person name="Inagaki F."/>
            <person name="Takami H."/>
        </authorList>
    </citation>
    <scope>NUCLEOTIDE SEQUENCE</scope>
    <source>
        <strain evidence="1">Expedition CK06-06</strain>
    </source>
</reference>
<name>X1H014_9ZZZZ</name>
<dbReference type="InterPro" id="IPR019861">
    <property type="entry name" value="PorP/SprF_Bacteroidetes"/>
</dbReference>
<organism evidence="1">
    <name type="scientific">marine sediment metagenome</name>
    <dbReference type="NCBI Taxonomy" id="412755"/>
    <lineage>
        <taxon>unclassified sequences</taxon>
        <taxon>metagenomes</taxon>
        <taxon>ecological metagenomes</taxon>
    </lineage>
</organism>
<feature type="non-terminal residue" evidence="1">
    <location>
        <position position="1"/>
    </location>
</feature>
<evidence type="ECO:0008006" key="2">
    <source>
        <dbReference type="Google" id="ProtNLM"/>
    </source>
</evidence>
<dbReference type="Pfam" id="PF11751">
    <property type="entry name" value="PorP_SprF"/>
    <property type="match status" value="1"/>
</dbReference>
<dbReference type="EMBL" id="BARU01033077">
    <property type="protein sequence ID" value="GAH63476.1"/>
    <property type="molecule type" value="Genomic_DNA"/>
</dbReference>
<evidence type="ECO:0000313" key="1">
    <source>
        <dbReference type="EMBL" id="GAH63476.1"/>
    </source>
</evidence>
<gene>
    <name evidence="1" type="ORF">S03H2_52084</name>
</gene>
<protein>
    <recommendedName>
        <fullName evidence="2">Type IX secretion system membrane protein PorP/SprF</fullName>
    </recommendedName>
</protein>